<gene>
    <name evidence="3" type="ORF">UT11_C0018G0004</name>
</gene>
<protein>
    <submittedName>
        <fullName evidence="3">Sugar-phosphate isomerase, RpiB/LacA/LacB family</fullName>
    </submittedName>
</protein>
<dbReference type="InterPro" id="IPR003500">
    <property type="entry name" value="RpiB_LacA_LacB"/>
</dbReference>
<dbReference type="NCBIfam" id="TIGR00689">
    <property type="entry name" value="rpiB_lacA_lacB"/>
    <property type="match status" value="1"/>
</dbReference>
<dbReference type="AlphaFoldDB" id="A0A0G0PKL8"/>
<evidence type="ECO:0000313" key="3">
    <source>
        <dbReference type="EMBL" id="KKQ89851.1"/>
    </source>
</evidence>
<dbReference type="GO" id="GO:0009052">
    <property type="term" value="P:pentose-phosphate shunt, non-oxidative branch"/>
    <property type="evidence" value="ECO:0007669"/>
    <property type="project" value="TreeGrafter"/>
</dbReference>
<dbReference type="Gene3D" id="3.40.1400.10">
    <property type="entry name" value="Sugar-phosphate isomerase, RpiB/LacA/LacB"/>
    <property type="match status" value="1"/>
</dbReference>
<evidence type="ECO:0000313" key="4">
    <source>
        <dbReference type="Proteomes" id="UP000033934"/>
    </source>
</evidence>
<dbReference type="NCBIfam" id="TIGR01120">
    <property type="entry name" value="rpiB"/>
    <property type="match status" value="1"/>
</dbReference>
<evidence type="ECO:0000256" key="2">
    <source>
        <dbReference type="ARBA" id="ARBA00023235"/>
    </source>
</evidence>
<reference evidence="3 4" key="1">
    <citation type="journal article" date="2015" name="Nature">
        <title>rRNA introns, odd ribosomes, and small enigmatic genomes across a large radiation of phyla.</title>
        <authorList>
            <person name="Brown C.T."/>
            <person name="Hug L.A."/>
            <person name="Thomas B.C."/>
            <person name="Sharon I."/>
            <person name="Castelle C.J."/>
            <person name="Singh A."/>
            <person name="Wilkins M.J."/>
            <person name="Williams K.H."/>
            <person name="Banfield J.F."/>
        </authorList>
    </citation>
    <scope>NUCLEOTIDE SEQUENCE [LARGE SCALE GENOMIC DNA]</scope>
</reference>
<dbReference type="InterPro" id="IPR004785">
    <property type="entry name" value="RpiB"/>
</dbReference>
<comment type="caution">
    <text evidence="3">The sequence shown here is derived from an EMBL/GenBank/DDBJ whole genome shotgun (WGS) entry which is preliminary data.</text>
</comment>
<dbReference type="SUPFAM" id="SSF89623">
    <property type="entry name" value="Ribose/Galactose isomerase RpiB/AlsB"/>
    <property type="match status" value="1"/>
</dbReference>
<dbReference type="Pfam" id="PF02502">
    <property type="entry name" value="LacAB_rpiB"/>
    <property type="match status" value="1"/>
</dbReference>
<dbReference type="PIRSF" id="PIRSF005384">
    <property type="entry name" value="RpiB_LacA_B"/>
    <property type="match status" value="1"/>
</dbReference>
<dbReference type="InterPro" id="IPR036569">
    <property type="entry name" value="RpiB_LacA_LacB_sf"/>
</dbReference>
<organism evidence="3 4">
    <name type="scientific">Berkelbacteria bacterium GW2011_GWA2_38_9</name>
    <dbReference type="NCBI Taxonomy" id="1618334"/>
    <lineage>
        <taxon>Bacteria</taxon>
        <taxon>Candidatus Berkelbacteria</taxon>
    </lineage>
</organism>
<dbReference type="NCBIfam" id="NF004051">
    <property type="entry name" value="PRK05571.1"/>
    <property type="match status" value="1"/>
</dbReference>
<dbReference type="PANTHER" id="PTHR30345">
    <property type="entry name" value="RIBOSE-5-PHOSPHATE ISOMERASE B"/>
    <property type="match status" value="1"/>
</dbReference>
<dbReference type="EMBL" id="LBVO01000018">
    <property type="protein sequence ID" value="KKQ89851.1"/>
    <property type="molecule type" value="Genomic_DNA"/>
</dbReference>
<dbReference type="PANTHER" id="PTHR30345:SF0">
    <property type="entry name" value="DNA DAMAGE-REPAIR_TOLERATION PROTEIN DRT102"/>
    <property type="match status" value="1"/>
</dbReference>
<keyword evidence="2 3" id="KW-0413">Isomerase</keyword>
<proteinExistence type="inferred from homology"/>
<comment type="similarity">
    <text evidence="1">Belongs to the LacAB/RpiB family.</text>
</comment>
<dbReference type="PATRIC" id="fig|1618334.3.peg.317"/>
<name>A0A0G0PKL8_9BACT</name>
<dbReference type="GO" id="GO:0004751">
    <property type="term" value="F:ribose-5-phosphate isomerase activity"/>
    <property type="evidence" value="ECO:0007669"/>
    <property type="project" value="TreeGrafter"/>
</dbReference>
<accession>A0A0G0PKL8</accession>
<evidence type="ECO:0000256" key="1">
    <source>
        <dbReference type="ARBA" id="ARBA00008754"/>
    </source>
</evidence>
<sequence length="147" mass="16719">MIYIGSDHRGFKIKEKIKVLLDKKKLDYKDLGTNSDNAPSDYPDYAQKVGQNISGASDRGILVCYTGTGMCMAANKIKGIRASVVWNVFTAKRSREDNDTNVLCLPAKYITNKNLEKIIDSWLETKFSTEERHIRRLEKINKIESSK</sequence>
<dbReference type="Proteomes" id="UP000033934">
    <property type="component" value="Unassembled WGS sequence"/>
</dbReference>
<dbReference type="GO" id="GO:0019316">
    <property type="term" value="P:D-allose catabolic process"/>
    <property type="evidence" value="ECO:0007669"/>
    <property type="project" value="TreeGrafter"/>
</dbReference>